<feature type="region of interest" description="Disordered" evidence="10">
    <location>
        <begin position="117"/>
        <end position="177"/>
    </location>
</feature>
<keyword evidence="5 9" id="KW-0819">tRNA processing</keyword>
<dbReference type="PANTHER" id="PTHR10631">
    <property type="entry name" value="N 2 ,N 2 -DIMETHYLGUANOSINE TRNA METHYLTRANSFERASE"/>
    <property type="match status" value="1"/>
</dbReference>
<dbReference type="GO" id="GO:0005634">
    <property type="term" value="C:nucleus"/>
    <property type="evidence" value="ECO:0007669"/>
    <property type="project" value="TreeGrafter"/>
</dbReference>
<keyword evidence="1 9" id="KW-0820">tRNA-binding</keyword>
<organism evidence="11">
    <name type="scientific">Rhodotorula toruloides</name>
    <name type="common">Yeast</name>
    <name type="synonym">Rhodosporidium toruloides</name>
    <dbReference type="NCBI Taxonomy" id="5286"/>
    <lineage>
        <taxon>Eukaryota</taxon>
        <taxon>Fungi</taxon>
        <taxon>Dikarya</taxon>
        <taxon>Basidiomycota</taxon>
        <taxon>Pucciniomycotina</taxon>
        <taxon>Microbotryomycetes</taxon>
        <taxon>Sporidiobolales</taxon>
        <taxon>Sporidiobolaceae</taxon>
        <taxon>Rhodotorula</taxon>
    </lineage>
</organism>
<keyword evidence="6 9" id="KW-0694">RNA-binding</keyword>
<gene>
    <name evidence="11" type="ORF">RHTO0S_22e01178g</name>
</gene>
<proteinExistence type="inferred from homology"/>
<evidence type="ECO:0000256" key="7">
    <source>
        <dbReference type="ARBA" id="ARBA00039099"/>
    </source>
</evidence>
<dbReference type="SUPFAM" id="SSF53335">
    <property type="entry name" value="S-adenosyl-L-methionine-dependent methyltransferases"/>
    <property type="match status" value="1"/>
</dbReference>
<feature type="compositionally biased region" description="Basic and acidic residues" evidence="10">
    <location>
        <begin position="124"/>
        <end position="160"/>
    </location>
</feature>
<dbReference type="AlphaFoldDB" id="A0A061BPN3"/>
<keyword evidence="2 9" id="KW-0489">Methyltransferase</keyword>
<evidence type="ECO:0000256" key="4">
    <source>
        <dbReference type="ARBA" id="ARBA00022691"/>
    </source>
</evidence>
<name>A0A061BPN3_RHOTO</name>
<dbReference type="InterPro" id="IPR002905">
    <property type="entry name" value="Trm1"/>
</dbReference>
<dbReference type="PROSITE" id="PS51626">
    <property type="entry name" value="SAM_MT_TRM1"/>
    <property type="match status" value="1"/>
</dbReference>
<comment type="catalytic activity">
    <reaction evidence="8 9">
        <text>guanosine(26) in tRNA + 2 S-adenosyl-L-methionine = N(2)-dimethylguanosine(26) in tRNA + 2 S-adenosyl-L-homocysteine + 2 H(+)</text>
        <dbReference type="Rhea" id="RHEA:43140"/>
        <dbReference type="Rhea" id="RHEA-COMP:10359"/>
        <dbReference type="Rhea" id="RHEA-COMP:10360"/>
        <dbReference type="ChEBI" id="CHEBI:15378"/>
        <dbReference type="ChEBI" id="CHEBI:57856"/>
        <dbReference type="ChEBI" id="CHEBI:59789"/>
        <dbReference type="ChEBI" id="CHEBI:74269"/>
        <dbReference type="ChEBI" id="CHEBI:74513"/>
        <dbReference type="EC" id="2.1.1.216"/>
    </reaction>
</comment>
<dbReference type="FunFam" id="3.30.56.70:FF:000001">
    <property type="entry name" value="tRNA (guanine(26)-N(2))-dimethyltransferase"/>
    <property type="match status" value="1"/>
</dbReference>
<feature type="compositionally biased region" description="Low complexity" evidence="10">
    <location>
        <begin position="29"/>
        <end position="38"/>
    </location>
</feature>
<dbReference type="Gene3D" id="3.40.50.150">
    <property type="entry name" value="Vaccinia Virus protein VP39"/>
    <property type="match status" value="1"/>
</dbReference>
<dbReference type="InterPro" id="IPR029063">
    <property type="entry name" value="SAM-dependent_MTases_sf"/>
</dbReference>
<evidence type="ECO:0000256" key="2">
    <source>
        <dbReference type="ARBA" id="ARBA00022603"/>
    </source>
</evidence>
<sequence length="646" mass="70329">MSTSSAAQGEAQKDSMMQVEETAPGYANAGAQEGQAGEDTTTAPGVIPEGFIVHTESSTSILFAAPPSTTSSGPAPVFLNPVQEYNRDLSVVAIRTWGEVRQREKRDRWEEGLRKKWAKKRARDAKGEGDKGAKKRKAESGEKEAVAEADAREGEAEKTSESAAPAEPQDEKLPPPPTYKFTLLEALSATGLRAIRYAKELPLLRYVVANDLSASAVADIRRNIAFNGLSPAGHSLLPSVPPCVPLSSLKPDPPYGLSKSDIDEALHGKVRVNEGDACVYMYQHRDEDKRFDCVDLDPYGSAVPFLDAAVNATADGGLMCITCTDMGVLAGHNYPEKSYTHYGGVCINAEYSHEVALRLVLNALSSTASRYGRYIEPQLSLSIDFYVRLFVRVRTGPKEVKAVPSKTALVYYCHSCQTPHFQHLGRVTEKVNPRNGQSNATYHVPSGPPEEIEKGGRCGECGGKMHIAGPMWAAPIHNRDFVKEMLEHVESNPSDFKTSDRIKGMLRVALAEVEAPLYFSPAKIASYFHAICPPITTFASALLNAGYTVSRSHAMAGSIKTNAPRSFVHDVVREWIKEHPVAMKNVKDGSPAKVLLAKEQRHTVSLAPHSNVSSVLLDNVKLVRYQMNPQENWGPAKAAVRGAPQK</sequence>
<evidence type="ECO:0000313" key="11">
    <source>
        <dbReference type="EMBL" id="CDR49009.1"/>
    </source>
</evidence>
<dbReference type="Pfam" id="PF02005">
    <property type="entry name" value="TRM"/>
    <property type="match status" value="2"/>
</dbReference>
<dbReference type="GO" id="GO:0000049">
    <property type="term" value="F:tRNA binding"/>
    <property type="evidence" value="ECO:0007669"/>
    <property type="project" value="UniProtKB-UniRule"/>
</dbReference>
<evidence type="ECO:0000256" key="8">
    <source>
        <dbReference type="ARBA" id="ARBA00051897"/>
    </source>
</evidence>
<accession>A0A061BPN3</accession>
<dbReference type="PANTHER" id="PTHR10631:SF3">
    <property type="entry name" value="TRNA (GUANINE(26)-N(2))-DIMETHYLTRANSFERASE"/>
    <property type="match status" value="1"/>
</dbReference>
<dbReference type="EC" id="2.1.1.216" evidence="7 9"/>
<keyword evidence="4 9" id="KW-0949">S-adenosyl-L-methionine</keyword>
<evidence type="ECO:0000256" key="10">
    <source>
        <dbReference type="SAM" id="MobiDB-lite"/>
    </source>
</evidence>
<dbReference type="Gene3D" id="3.30.56.70">
    <property type="entry name" value="N2,N2-dimethylguanosine tRNA methyltransferase, C-terminal domain"/>
    <property type="match status" value="1"/>
</dbReference>
<evidence type="ECO:0000256" key="3">
    <source>
        <dbReference type="ARBA" id="ARBA00022679"/>
    </source>
</evidence>
<dbReference type="GO" id="GO:0002940">
    <property type="term" value="P:tRNA N2-guanine methylation"/>
    <property type="evidence" value="ECO:0007669"/>
    <property type="project" value="TreeGrafter"/>
</dbReference>
<feature type="region of interest" description="Disordered" evidence="10">
    <location>
        <begin position="1"/>
        <end position="43"/>
    </location>
</feature>
<dbReference type="GO" id="GO:0160104">
    <property type="term" value="F:tRNA (guanine(26)-N2)-dimethyltransferase activity"/>
    <property type="evidence" value="ECO:0007669"/>
    <property type="project" value="UniProtKB-UniRule"/>
</dbReference>
<reference evidence="11" key="1">
    <citation type="journal article" date="2014" name="Genome Announc.">
        <title>Draft genome sequence of Rhodosporidium toruloides CECT1137, an oleaginous yeast of biotechnological interest.</title>
        <authorList>
            <person name="Morin N."/>
            <person name="Calcas X."/>
            <person name="Devillers H."/>
            <person name="Durrens P."/>
            <person name="Sherman D.J."/>
            <person name="Nicaud J.-M."/>
            <person name="Neuveglise C."/>
        </authorList>
    </citation>
    <scope>NUCLEOTIDE SEQUENCE</scope>
    <source>
        <strain evidence="11">CECT1137</strain>
    </source>
</reference>
<keyword evidence="3 9" id="KW-0808">Transferase</keyword>
<evidence type="ECO:0000256" key="5">
    <source>
        <dbReference type="ARBA" id="ARBA00022694"/>
    </source>
</evidence>
<protein>
    <recommendedName>
        <fullName evidence="7 9">tRNA (guanine(26)-N(2))-dimethyltransferase</fullName>
        <ecNumber evidence="7 9">2.1.1.216</ecNumber>
    </recommendedName>
</protein>
<comment type="similarity">
    <text evidence="9">Belongs to the class I-like SAM-binding methyltransferase superfamily. Trm1 family.</text>
</comment>
<dbReference type="EMBL" id="LK052957">
    <property type="protein sequence ID" value="CDR49009.1"/>
    <property type="molecule type" value="Genomic_DNA"/>
</dbReference>
<evidence type="ECO:0000256" key="9">
    <source>
        <dbReference type="PROSITE-ProRule" id="PRU00958"/>
    </source>
</evidence>
<evidence type="ECO:0000256" key="6">
    <source>
        <dbReference type="ARBA" id="ARBA00022884"/>
    </source>
</evidence>
<dbReference type="OrthoDB" id="6349953at2759"/>
<evidence type="ECO:0000256" key="1">
    <source>
        <dbReference type="ARBA" id="ARBA00022555"/>
    </source>
</evidence>
<dbReference type="InterPro" id="IPR042296">
    <property type="entry name" value="tRNA_met_Trm1_C"/>
</dbReference>